<dbReference type="Gene3D" id="1.25.40.20">
    <property type="entry name" value="Ankyrin repeat-containing domain"/>
    <property type="match status" value="2"/>
</dbReference>
<dbReference type="PROSITE" id="PS50297">
    <property type="entry name" value="ANK_REP_REGION"/>
    <property type="match status" value="2"/>
</dbReference>
<gene>
    <name evidence="3" type="ORF">Klosneuvirus_1_143</name>
</gene>
<organism evidence="3">
    <name type="scientific">Klosneuvirus KNV1</name>
    <dbReference type="NCBI Taxonomy" id="1977640"/>
    <lineage>
        <taxon>Viruses</taxon>
        <taxon>Varidnaviria</taxon>
        <taxon>Bamfordvirae</taxon>
        <taxon>Nucleocytoviricota</taxon>
        <taxon>Megaviricetes</taxon>
        <taxon>Imitervirales</taxon>
        <taxon>Mimiviridae</taxon>
        <taxon>Klosneuvirinae</taxon>
        <taxon>Klosneuvirus</taxon>
    </lineage>
</organism>
<protein>
    <submittedName>
        <fullName evidence="3">Ankyrin repeat protein</fullName>
    </submittedName>
</protein>
<dbReference type="PROSITE" id="PS50088">
    <property type="entry name" value="ANK_REPEAT"/>
    <property type="match status" value="2"/>
</dbReference>
<name>A0A1V0SHS7_9VIRU</name>
<dbReference type="InterPro" id="IPR036770">
    <property type="entry name" value="Ankyrin_rpt-contain_sf"/>
</dbReference>
<dbReference type="SMART" id="SM00248">
    <property type="entry name" value="ANK"/>
    <property type="match status" value="4"/>
</dbReference>
<dbReference type="SUPFAM" id="SSF48403">
    <property type="entry name" value="Ankyrin repeat"/>
    <property type="match status" value="1"/>
</dbReference>
<dbReference type="InterPro" id="IPR002110">
    <property type="entry name" value="Ankyrin_rpt"/>
</dbReference>
<proteinExistence type="predicted"/>
<keyword evidence="1" id="KW-0677">Repeat</keyword>
<evidence type="ECO:0000256" key="2">
    <source>
        <dbReference type="ARBA" id="ARBA00023043"/>
    </source>
</evidence>
<dbReference type="Pfam" id="PF12796">
    <property type="entry name" value="Ank_2"/>
    <property type="match status" value="2"/>
</dbReference>
<reference evidence="3" key="1">
    <citation type="journal article" date="2017" name="Science">
        <title>Giant viruses with an expanded complement of translation system components.</title>
        <authorList>
            <person name="Schulz F."/>
            <person name="Yutin N."/>
            <person name="Ivanova N.N."/>
            <person name="Ortega D.R."/>
            <person name="Lee T.K."/>
            <person name="Vierheilig J."/>
            <person name="Daims H."/>
            <person name="Horn M."/>
            <person name="Wagner M."/>
            <person name="Jensen G.J."/>
            <person name="Kyrpides N.C."/>
            <person name="Koonin E.V."/>
            <person name="Woyke T."/>
        </authorList>
    </citation>
    <scope>NUCLEOTIDE SEQUENCE</scope>
    <source>
        <strain evidence="3">KNV1</strain>
    </source>
</reference>
<evidence type="ECO:0000256" key="1">
    <source>
        <dbReference type="ARBA" id="ARBA00022737"/>
    </source>
</evidence>
<dbReference type="PANTHER" id="PTHR24180">
    <property type="entry name" value="CYCLIN-DEPENDENT KINASE INHIBITOR 2C-RELATED"/>
    <property type="match status" value="1"/>
</dbReference>
<sequence length="430" mass="50493">MEMSKEYNFRNLLDEIMEKEDNNEEYCLTVCIEKYNKNPQLYQQIINYLLDKDVNINCKGPYGWSPLIHALHSNNLELVNFLINSGANIHERTLQCTYDIDILTYLLNLGADPNQMSDGDCPVLFDWLFCAMSDDIDIKIEIPKLFELIGLFIQYGGNINIKSNETGETCLFQVCQYNHCEICKFLLDHGADPNIQDNDGNTPLMCCRSYEMCKLLLDYKASAKNRNHKGRTTIVSFIENVDIDDKEIIPMCILMIWAGCDINQYYTNNYVSLFTFIIDNNLNRSSKSRNPFNEDLFKLFHSLPYVIQNRSPDLFATGNNLKELLLVQYKYKKYENDLIKIYFDQKKDFCKMRYNLVFQFIPQNSQHIKLKPNNLGCQIIKINNDLRNNSEKEIYDELLKKKSKVIDYLNIKNINELRTNIKQYIDTLYL</sequence>
<dbReference type="PANTHER" id="PTHR24180:SF57">
    <property type="entry name" value="ANKYRIN REPEAT DOMAIN-CONTAINING PROTEIN 39"/>
    <property type="match status" value="1"/>
</dbReference>
<dbReference type="EMBL" id="KY684108">
    <property type="protein sequence ID" value="ARF11286.1"/>
    <property type="molecule type" value="Genomic_DNA"/>
</dbReference>
<evidence type="ECO:0000313" key="3">
    <source>
        <dbReference type="EMBL" id="ARF11286.1"/>
    </source>
</evidence>
<dbReference type="InterPro" id="IPR051637">
    <property type="entry name" value="Ank_repeat_dom-contain_49"/>
</dbReference>
<keyword evidence="2" id="KW-0040">ANK repeat</keyword>
<accession>A0A1V0SHS7</accession>